<comment type="similarity">
    <text evidence="6">Belongs to the NAD kinase family.</text>
</comment>
<evidence type="ECO:0000256" key="6">
    <source>
        <dbReference type="HAMAP-Rule" id="MF_00361"/>
    </source>
</evidence>
<evidence type="ECO:0000256" key="3">
    <source>
        <dbReference type="ARBA" id="ARBA00022857"/>
    </source>
</evidence>
<dbReference type="InterPro" id="IPR002504">
    <property type="entry name" value="NADK"/>
</dbReference>
<feature type="active site" description="Proton acceptor" evidence="6">
    <location>
        <position position="76"/>
    </location>
</feature>
<protein>
    <recommendedName>
        <fullName evidence="6">NAD kinase</fullName>
        <ecNumber evidence="6">2.7.1.23</ecNumber>
    </recommendedName>
    <alternativeName>
        <fullName evidence="6">ATP-dependent NAD kinase</fullName>
    </alternativeName>
</protein>
<dbReference type="PANTHER" id="PTHR20275:SF0">
    <property type="entry name" value="NAD KINASE"/>
    <property type="match status" value="1"/>
</dbReference>
<dbReference type="EMBL" id="NRJG01000128">
    <property type="protein sequence ID" value="RIY35588.1"/>
    <property type="molecule type" value="Genomic_DNA"/>
</dbReference>
<comment type="catalytic activity">
    <reaction evidence="5 6">
        <text>NAD(+) + ATP = ADP + NADP(+) + H(+)</text>
        <dbReference type="Rhea" id="RHEA:18629"/>
        <dbReference type="ChEBI" id="CHEBI:15378"/>
        <dbReference type="ChEBI" id="CHEBI:30616"/>
        <dbReference type="ChEBI" id="CHEBI:57540"/>
        <dbReference type="ChEBI" id="CHEBI:58349"/>
        <dbReference type="ChEBI" id="CHEBI:456216"/>
        <dbReference type="EC" id="2.7.1.23"/>
    </reaction>
</comment>
<keyword evidence="6" id="KW-0963">Cytoplasm</keyword>
<dbReference type="Proteomes" id="UP000265916">
    <property type="component" value="Unassembled WGS sequence"/>
</dbReference>
<keyword evidence="8" id="KW-1185">Reference proteome</keyword>
<evidence type="ECO:0000313" key="8">
    <source>
        <dbReference type="Proteomes" id="UP000265916"/>
    </source>
</evidence>
<keyword evidence="2 6" id="KW-0418">Kinase</keyword>
<name>A0A3A1YEK3_9GAMM</name>
<organism evidence="7 8">
    <name type="scientific">Psittacicella hinzii</name>
    <dbReference type="NCBI Taxonomy" id="2028575"/>
    <lineage>
        <taxon>Bacteria</taxon>
        <taxon>Pseudomonadati</taxon>
        <taxon>Pseudomonadota</taxon>
        <taxon>Gammaproteobacteria</taxon>
        <taxon>Pasteurellales</taxon>
        <taxon>Psittacicellaceae</taxon>
        <taxon>Psittacicella</taxon>
    </lineage>
</organism>
<dbReference type="Gene3D" id="2.60.200.30">
    <property type="entry name" value="Probable inorganic polyphosphate/atp-NAD kinase, domain 2"/>
    <property type="match status" value="1"/>
</dbReference>
<reference evidence="7 8" key="1">
    <citation type="submission" date="2017-08" db="EMBL/GenBank/DDBJ databases">
        <title>Reclassification of Bisgaard taxon 37 and 44.</title>
        <authorList>
            <person name="Christensen H."/>
        </authorList>
    </citation>
    <scope>NUCLEOTIDE SEQUENCE [LARGE SCALE GENOMIC DNA]</scope>
    <source>
        <strain evidence="7 8">111</strain>
    </source>
</reference>
<feature type="binding site" evidence="6">
    <location>
        <position position="183"/>
    </location>
    <ligand>
        <name>NAD(+)</name>
        <dbReference type="ChEBI" id="CHEBI:57540"/>
    </ligand>
</feature>
<evidence type="ECO:0000256" key="1">
    <source>
        <dbReference type="ARBA" id="ARBA00022679"/>
    </source>
</evidence>
<comment type="cofactor">
    <cofactor evidence="6">
        <name>a divalent metal cation</name>
        <dbReference type="ChEBI" id="CHEBI:60240"/>
    </cofactor>
</comment>
<dbReference type="GO" id="GO:0046872">
    <property type="term" value="F:metal ion binding"/>
    <property type="evidence" value="ECO:0007669"/>
    <property type="project" value="UniProtKB-UniRule"/>
</dbReference>
<dbReference type="GO" id="GO:0051287">
    <property type="term" value="F:NAD binding"/>
    <property type="evidence" value="ECO:0007669"/>
    <property type="project" value="UniProtKB-ARBA"/>
</dbReference>
<proteinExistence type="inferred from homology"/>
<dbReference type="PANTHER" id="PTHR20275">
    <property type="entry name" value="NAD KINASE"/>
    <property type="match status" value="1"/>
</dbReference>
<comment type="function">
    <text evidence="6">Involved in the regulation of the intracellular balance of NAD and NADP, and is a key enzyme in the biosynthesis of NADP. Catalyzes specifically the phosphorylation on 2'-hydroxyl of the adenosine moiety of NAD to yield NADP.</text>
</comment>
<sequence>MDSKQKFLHFAIVGMPRHQQSFNAHLEIYRFFKQRNLKVYVDQQLQDFLPEVITADFASEQEIVEFADVIIVVGGDGNMLRAALRFSGHDIPLIGVNKGNLGFLTDIDPEHISEYLEKLLDPANYYLEYRNTIRAEFIETECLENKKSHSVTIFNEIAIQGSRDQRIVEVEVFVDKKFAFGMRGDGLIISTPTGSTAYNLSAGGPIVHSSLHALIITPMNAHTLSSRPIVIPATSEINIVFKQDAVPETVDIYCDGLLTHPSFTKNEIIIHPSTAQIPMVHFNEYNYYSVLAKKLNWSRRLF</sequence>
<feature type="binding site" evidence="6">
    <location>
        <position position="81"/>
    </location>
    <ligand>
        <name>NAD(+)</name>
        <dbReference type="ChEBI" id="CHEBI:57540"/>
    </ligand>
</feature>
<evidence type="ECO:0000256" key="2">
    <source>
        <dbReference type="ARBA" id="ARBA00022777"/>
    </source>
</evidence>
<feature type="binding site" evidence="6">
    <location>
        <begin position="196"/>
        <end position="201"/>
    </location>
    <ligand>
        <name>NAD(+)</name>
        <dbReference type="ChEBI" id="CHEBI:57540"/>
    </ligand>
</feature>
<feature type="binding site" evidence="6">
    <location>
        <position position="185"/>
    </location>
    <ligand>
        <name>NAD(+)</name>
        <dbReference type="ChEBI" id="CHEBI:57540"/>
    </ligand>
</feature>
<keyword evidence="3 6" id="KW-0521">NADP</keyword>
<dbReference type="EC" id="2.7.1.23" evidence="6"/>
<dbReference type="Pfam" id="PF20143">
    <property type="entry name" value="NAD_kinase_C"/>
    <property type="match status" value="1"/>
</dbReference>
<dbReference type="InterPro" id="IPR017437">
    <property type="entry name" value="ATP-NAD_kinase_PpnK-typ_C"/>
</dbReference>
<dbReference type="GO" id="GO:0005737">
    <property type="term" value="C:cytoplasm"/>
    <property type="evidence" value="ECO:0007669"/>
    <property type="project" value="UniProtKB-SubCell"/>
</dbReference>
<comment type="subcellular location">
    <subcellularLocation>
        <location evidence="6">Cytoplasm</location>
    </subcellularLocation>
</comment>
<keyword evidence="1 6" id="KW-0808">Transferase</keyword>
<dbReference type="SUPFAM" id="SSF111331">
    <property type="entry name" value="NAD kinase/diacylglycerol kinase-like"/>
    <property type="match status" value="1"/>
</dbReference>
<evidence type="ECO:0000256" key="4">
    <source>
        <dbReference type="ARBA" id="ARBA00023027"/>
    </source>
</evidence>
<feature type="binding site" evidence="6">
    <location>
        <begin position="155"/>
        <end position="156"/>
    </location>
    <ligand>
        <name>NAD(+)</name>
        <dbReference type="ChEBI" id="CHEBI:57540"/>
    </ligand>
</feature>
<dbReference type="Gene3D" id="3.40.50.10330">
    <property type="entry name" value="Probable inorganic polyphosphate/atp-NAD kinase, domain 1"/>
    <property type="match status" value="1"/>
</dbReference>
<feature type="binding site" evidence="6">
    <location>
        <position position="166"/>
    </location>
    <ligand>
        <name>NAD(+)</name>
        <dbReference type="ChEBI" id="CHEBI:57540"/>
    </ligand>
</feature>
<comment type="caution">
    <text evidence="6">Lacks conserved residue(s) required for the propagation of feature annotation.</text>
</comment>
<dbReference type="AlphaFoldDB" id="A0A3A1YEK3"/>
<dbReference type="GO" id="GO:0019674">
    <property type="term" value="P:NAD+ metabolic process"/>
    <property type="evidence" value="ECO:0007669"/>
    <property type="project" value="InterPro"/>
</dbReference>
<dbReference type="OrthoDB" id="9774737at2"/>
<dbReference type="HAMAP" id="MF_00361">
    <property type="entry name" value="NAD_kinase"/>
    <property type="match status" value="1"/>
</dbReference>
<dbReference type="RefSeq" id="WP_119532192.1">
    <property type="nucleotide sequence ID" value="NZ_JBHSSP010000041.1"/>
</dbReference>
<accession>A0A3A1YEK3</accession>
<dbReference type="GO" id="GO:0006741">
    <property type="term" value="P:NADP+ biosynthetic process"/>
    <property type="evidence" value="ECO:0007669"/>
    <property type="project" value="UniProtKB-UniRule"/>
</dbReference>
<gene>
    <name evidence="6" type="primary">nadK</name>
    <name evidence="7" type="ORF">CKF58_06600</name>
</gene>
<keyword evidence="6" id="KW-0547">Nucleotide-binding</keyword>
<evidence type="ECO:0000313" key="7">
    <source>
        <dbReference type="EMBL" id="RIY35588.1"/>
    </source>
</evidence>
<evidence type="ECO:0000256" key="5">
    <source>
        <dbReference type="ARBA" id="ARBA00047925"/>
    </source>
</evidence>
<dbReference type="InterPro" id="IPR016064">
    <property type="entry name" value="NAD/diacylglycerol_kinase_sf"/>
</dbReference>
<keyword evidence="6" id="KW-0067">ATP-binding</keyword>
<keyword evidence="4 6" id="KW-0520">NAD</keyword>
<dbReference type="GO" id="GO:0005524">
    <property type="term" value="F:ATP binding"/>
    <property type="evidence" value="ECO:0007669"/>
    <property type="project" value="UniProtKB-KW"/>
</dbReference>
<dbReference type="Pfam" id="PF01513">
    <property type="entry name" value="NAD_kinase"/>
    <property type="match status" value="1"/>
</dbReference>
<comment type="caution">
    <text evidence="7">The sequence shown here is derived from an EMBL/GenBank/DDBJ whole genome shotgun (WGS) entry which is preliminary data.</text>
</comment>
<dbReference type="InterPro" id="IPR017438">
    <property type="entry name" value="ATP-NAD_kinase_N"/>
</dbReference>
<feature type="binding site" evidence="6">
    <location>
        <begin position="76"/>
        <end position="77"/>
    </location>
    <ligand>
        <name>NAD(+)</name>
        <dbReference type="ChEBI" id="CHEBI:57540"/>
    </ligand>
</feature>
<dbReference type="GO" id="GO:0003951">
    <property type="term" value="F:NAD+ kinase activity"/>
    <property type="evidence" value="ECO:0007669"/>
    <property type="project" value="UniProtKB-UniRule"/>
</dbReference>